<keyword evidence="3" id="KW-1185">Reference proteome</keyword>
<dbReference type="CDD" id="cd01846">
    <property type="entry name" value="fatty_acyltransferase_like"/>
    <property type="match status" value="1"/>
</dbReference>
<comment type="caution">
    <text evidence="2">The sequence shown here is derived from an EMBL/GenBank/DDBJ whole genome shotgun (WGS) entry which is preliminary data.</text>
</comment>
<accession>A0A846U5J5</accession>
<evidence type="ECO:0000313" key="3">
    <source>
        <dbReference type="Proteomes" id="UP000584587"/>
    </source>
</evidence>
<dbReference type="PANTHER" id="PTHR45648">
    <property type="entry name" value="GDSL LIPASE/ACYLHYDROLASE FAMILY PROTEIN (AFU_ORTHOLOGUE AFUA_4G14700)"/>
    <property type="match status" value="1"/>
</dbReference>
<dbReference type="PROSITE" id="PS01098">
    <property type="entry name" value="LIPASE_GDSL_SER"/>
    <property type="match status" value="1"/>
</dbReference>
<dbReference type="SUPFAM" id="SSF52266">
    <property type="entry name" value="SGNH hydrolase"/>
    <property type="match status" value="1"/>
</dbReference>
<keyword evidence="1 2" id="KW-0378">Hydrolase</keyword>
<dbReference type="RefSeq" id="WP_168105198.1">
    <property type="nucleotide sequence ID" value="NZ_JAAVVK010000002.1"/>
</dbReference>
<dbReference type="Gene3D" id="3.40.50.1110">
    <property type="entry name" value="SGNH hydrolase"/>
    <property type="match status" value="1"/>
</dbReference>
<dbReference type="PANTHER" id="PTHR45648:SF22">
    <property type="entry name" value="GDSL LIPASE_ACYLHYDROLASE FAMILY PROTEIN (AFU_ORTHOLOGUE AFUA_4G14700)"/>
    <property type="match status" value="1"/>
</dbReference>
<evidence type="ECO:0000256" key="1">
    <source>
        <dbReference type="ARBA" id="ARBA00022801"/>
    </source>
</evidence>
<name>A0A846U5J5_9MOLU</name>
<evidence type="ECO:0000313" key="2">
    <source>
        <dbReference type="EMBL" id="NKE38727.1"/>
    </source>
</evidence>
<dbReference type="GO" id="GO:0006629">
    <property type="term" value="P:lipid metabolic process"/>
    <property type="evidence" value="ECO:0007669"/>
    <property type="project" value="InterPro"/>
</dbReference>
<gene>
    <name evidence="2" type="ORF">HER12_03085</name>
</gene>
<dbReference type="InterPro" id="IPR036514">
    <property type="entry name" value="SGNH_hydro_sf"/>
</dbReference>
<dbReference type="Pfam" id="PF00657">
    <property type="entry name" value="Lipase_GDSL"/>
    <property type="match status" value="1"/>
</dbReference>
<protein>
    <submittedName>
        <fullName evidence="2">SGNH/GDSL hydrolase family protein</fullName>
    </submittedName>
</protein>
<dbReference type="Proteomes" id="UP000584587">
    <property type="component" value="Unassembled WGS sequence"/>
</dbReference>
<dbReference type="InterPro" id="IPR051058">
    <property type="entry name" value="GDSL_Est/Lipase"/>
</dbReference>
<sequence>MKKVFLVIAGLGLTSSAILTNVKLGDEKTVHSALSYNELYILGDSLSDTGSLVGAASEILKEFQIQDQDFLLEEPFYQSRSFSNGPVAAEILAKKLDLNLKPAWDFNFLDQKEFKQVGNNYAAGGAQTSETSRAEGLLLNNFTIKKQVDALVNQHTIQENDLTFFEIGSNDLIQGLDLLLDYKEVVTNAIANQKQALETLIEHGSKHILLMNTPDLGNVPNFKNTGQKQQASELSKQYNNLWLDMVSNLQAKYPHYFKVFDLYQTFPKLLANFASNGGNIDEGAVSYELNPDIIIEGKITPKWEGSASPSTIDQYFFFDFVHPTASIHATVGEMLYQTVNSAW</sequence>
<reference evidence="2 3" key="1">
    <citation type="submission" date="2020-04" db="EMBL/GenBank/DDBJ databases">
        <title>Complete genome sequence of Spiroplasma platyhelix ATCC 51748, an insect isolate.</title>
        <authorList>
            <person name="Green E.A."/>
            <person name="Klassen J.L."/>
        </authorList>
    </citation>
    <scope>NUCLEOTIDE SEQUENCE [LARGE SCALE GENOMIC DNA]</scope>
    <source>
        <strain evidence="2 3">PALS-1</strain>
    </source>
</reference>
<dbReference type="EMBL" id="JAAVVK010000002">
    <property type="protein sequence ID" value="NKE38727.1"/>
    <property type="molecule type" value="Genomic_DNA"/>
</dbReference>
<dbReference type="InterPro" id="IPR001087">
    <property type="entry name" value="GDSL"/>
</dbReference>
<proteinExistence type="predicted"/>
<dbReference type="AlphaFoldDB" id="A0A846U5J5"/>
<organism evidence="2 3">
    <name type="scientific">Spiroplasma platyhelix PALS-1</name>
    <dbReference type="NCBI Taxonomy" id="1276218"/>
    <lineage>
        <taxon>Bacteria</taxon>
        <taxon>Bacillati</taxon>
        <taxon>Mycoplasmatota</taxon>
        <taxon>Mollicutes</taxon>
        <taxon>Entomoplasmatales</taxon>
        <taxon>Spiroplasmataceae</taxon>
        <taxon>Spiroplasma</taxon>
    </lineage>
</organism>
<dbReference type="GO" id="GO:0016298">
    <property type="term" value="F:lipase activity"/>
    <property type="evidence" value="ECO:0007669"/>
    <property type="project" value="InterPro"/>
</dbReference>
<dbReference type="InterPro" id="IPR008265">
    <property type="entry name" value="Lipase_GDSL_AS"/>
</dbReference>